<dbReference type="PANTHER" id="PTHR10996:SF277">
    <property type="entry name" value="GLYOXYLATE REDUCTASE_HYDROXYPYRUVATE REDUCTASE"/>
    <property type="match status" value="1"/>
</dbReference>
<dbReference type="InterPro" id="IPR036291">
    <property type="entry name" value="NAD(P)-bd_dom_sf"/>
</dbReference>
<dbReference type="CDD" id="cd05301">
    <property type="entry name" value="GDH"/>
    <property type="match status" value="1"/>
</dbReference>
<dbReference type="SUPFAM" id="SSF51735">
    <property type="entry name" value="NAD(P)-binding Rossmann-fold domains"/>
    <property type="match status" value="1"/>
</dbReference>
<evidence type="ECO:0000259" key="3">
    <source>
        <dbReference type="Pfam" id="PF00389"/>
    </source>
</evidence>
<keyword evidence="1 2" id="KW-0560">Oxidoreductase</keyword>
<evidence type="ECO:0000256" key="1">
    <source>
        <dbReference type="ARBA" id="ARBA00023002"/>
    </source>
</evidence>
<dbReference type="OMA" id="CHSAGYD"/>
<evidence type="ECO:0000313" key="5">
    <source>
        <dbReference type="EMBL" id="KIS68020.1"/>
    </source>
</evidence>
<dbReference type="Pfam" id="PF02826">
    <property type="entry name" value="2-Hacid_dh_C"/>
    <property type="match status" value="1"/>
</dbReference>
<dbReference type="InParanoid" id="A0A0D1DZR4"/>
<dbReference type="Proteomes" id="UP000000561">
    <property type="component" value="Chromosome 11"/>
</dbReference>
<dbReference type="GO" id="GO:0016618">
    <property type="term" value="F:hydroxypyruvate reductase [NAD(P)H] activity"/>
    <property type="evidence" value="ECO:0000318"/>
    <property type="project" value="GO_Central"/>
</dbReference>
<evidence type="ECO:0000256" key="2">
    <source>
        <dbReference type="RuleBase" id="RU003719"/>
    </source>
</evidence>
<dbReference type="OrthoDB" id="9991913at2759"/>
<dbReference type="GeneID" id="23564347"/>
<dbReference type="eggNOG" id="KOG0069">
    <property type="taxonomic scope" value="Eukaryota"/>
</dbReference>
<keyword evidence="6" id="KW-1185">Reference proteome</keyword>
<evidence type="ECO:0000259" key="4">
    <source>
        <dbReference type="Pfam" id="PF02826"/>
    </source>
</evidence>
<dbReference type="GO" id="GO:0030267">
    <property type="term" value="F:glyoxylate reductase (NADPH) activity"/>
    <property type="evidence" value="ECO:0000318"/>
    <property type="project" value="GO_Central"/>
</dbReference>
<dbReference type="GO" id="GO:0051287">
    <property type="term" value="F:NAD binding"/>
    <property type="evidence" value="ECO:0007669"/>
    <property type="project" value="InterPro"/>
</dbReference>
<dbReference type="InterPro" id="IPR006139">
    <property type="entry name" value="D-isomer_2_OHA_DH_cat_dom"/>
</dbReference>
<dbReference type="EMBL" id="CM003150">
    <property type="protein sequence ID" value="KIS68020.1"/>
    <property type="molecule type" value="Genomic_DNA"/>
</dbReference>
<name>A0A0D1DZR4_MYCMD</name>
<dbReference type="InterPro" id="IPR006140">
    <property type="entry name" value="D-isomer_DH_NAD-bd"/>
</dbReference>
<dbReference type="RefSeq" id="XP_011390500.1">
    <property type="nucleotide sequence ID" value="XM_011392198.1"/>
</dbReference>
<evidence type="ECO:0000313" key="6">
    <source>
        <dbReference type="Proteomes" id="UP000000561"/>
    </source>
</evidence>
<dbReference type="Gene3D" id="3.40.50.720">
    <property type="entry name" value="NAD(P)-binding Rossmann-like Domain"/>
    <property type="match status" value="2"/>
</dbReference>
<dbReference type="VEuPathDB" id="FungiDB:UMAG_04061"/>
<comment type="similarity">
    <text evidence="2">Belongs to the D-isomer specific 2-hydroxyacid dehydrogenase family.</text>
</comment>
<dbReference type="SUPFAM" id="SSF52283">
    <property type="entry name" value="Formate/glycerate dehydrogenase catalytic domain-like"/>
    <property type="match status" value="1"/>
</dbReference>
<reference evidence="5 6" key="1">
    <citation type="journal article" date="2006" name="Nature">
        <title>Insights from the genome of the biotrophic fungal plant pathogen Ustilago maydis.</title>
        <authorList>
            <person name="Kamper J."/>
            <person name="Kahmann R."/>
            <person name="Bolker M."/>
            <person name="Ma L.J."/>
            <person name="Brefort T."/>
            <person name="Saville B.J."/>
            <person name="Banuett F."/>
            <person name="Kronstad J.W."/>
            <person name="Gold S.E."/>
            <person name="Muller O."/>
            <person name="Perlin M.H."/>
            <person name="Wosten H.A."/>
            <person name="de Vries R."/>
            <person name="Ruiz-Herrera J."/>
            <person name="Reynaga-Pena C.G."/>
            <person name="Snetselaar K."/>
            <person name="McCann M."/>
            <person name="Perez-Martin J."/>
            <person name="Feldbrugge M."/>
            <person name="Basse C.W."/>
            <person name="Steinberg G."/>
            <person name="Ibeas J.I."/>
            <person name="Holloman W."/>
            <person name="Guzman P."/>
            <person name="Farman M."/>
            <person name="Stajich J.E."/>
            <person name="Sentandreu R."/>
            <person name="Gonzalez-Prieto J.M."/>
            <person name="Kennell J.C."/>
            <person name="Molina L."/>
            <person name="Schirawski J."/>
            <person name="Mendoza-Mendoza A."/>
            <person name="Greilinger D."/>
            <person name="Munch K."/>
            <person name="Rossel N."/>
            <person name="Scherer M."/>
            <person name="Vranes M."/>
            <person name="Ladendorf O."/>
            <person name="Vincon V."/>
            <person name="Fuchs U."/>
            <person name="Sandrock B."/>
            <person name="Meng S."/>
            <person name="Ho E.C."/>
            <person name="Cahill M.J."/>
            <person name="Boyce K.J."/>
            <person name="Klose J."/>
            <person name="Klosterman S.J."/>
            <person name="Deelstra H.J."/>
            <person name="Ortiz-Castellanos L."/>
            <person name="Li W."/>
            <person name="Sanchez-Alonso P."/>
            <person name="Schreier P.H."/>
            <person name="Hauser-Hahn I."/>
            <person name="Vaupel M."/>
            <person name="Koopmann E."/>
            <person name="Friedrich G."/>
            <person name="Voss H."/>
            <person name="Schluter T."/>
            <person name="Margolis J."/>
            <person name="Platt D."/>
            <person name="Swimmer C."/>
            <person name="Gnirke A."/>
            <person name="Chen F."/>
            <person name="Vysotskaia V."/>
            <person name="Mannhaupt G."/>
            <person name="Guldener U."/>
            <person name="Munsterkotter M."/>
            <person name="Haase D."/>
            <person name="Oesterheld M."/>
            <person name="Mewes H.W."/>
            <person name="Mauceli E.W."/>
            <person name="DeCaprio D."/>
            <person name="Wade C.M."/>
            <person name="Butler J."/>
            <person name="Young S."/>
            <person name="Jaffe D.B."/>
            <person name="Calvo S."/>
            <person name="Nusbaum C."/>
            <person name="Galagan J."/>
            <person name="Birren B.W."/>
        </authorList>
    </citation>
    <scope>NUCLEOTIDE SEQUENCE [LARGE SCALE GENOMIC DNA]</scope>
    <source>
        <strain evidence="6">DSM 14603 / FGSC 9021 / UM521</strain>
    </source>
</reference>
<dbReference type="GO" id="GO:0005829">
    <property type="term" value="C:cytosol"/>
    <property type="evidence" value="ECO:0000318"/>
    <property type="project" value="GO_Central"/>
</dbReference>
<dbReference type="FunFam" id="3.40.50.720:FF:000606">
    <property type="entry name" value="Chromosome 15, whole genome shotgun sequence"/>
    <property type="match status" value="1"/>
</dbReference>
<feature type="domain" description="D-isomer specific 2-hydroxyacid dehydrogenase NAD-binding" evidence="4">
    <location>
        <begin position="119"/>
        <end position="319"/>
    </location>
</feature>
<dbReference type="Pfam" id="PF00389">
    <property type="entry name" value="2-Hacid_dh"/>
    <property type="match status" value="1"/>
</dbReference>
<dbReference type="AlphaFoldDB" id="A0A0D1DZR4"/>
<feature type="domain" description="D-isomer specific 2-hydroxyacid dehydrogenase catalytic" evidence="3">
    <location>
        <begin position="7"/>
        <end position="341"/>
    </location>
</feature>
<dbReference type="STRING" id="237631.A0A0D1DZR4"/>
<evidence type="ECO:0008006" key="7">
    <source>
        <dbReference type="Google" id="ProtNLM"/>
    </source>
</evidence>
<dbReference type="PANTHER" id="PTHR10996">
    <property type="entry name" value="2-HYDROXYACID DEHYDROGENASE-RELATED"/>
    <property type="match status" value="1"/>
</dbReference>
<protein>
    <recommendedName>
        <fullName evidence="7">Glycerate dehydrogenase</fullName>
    </recommendedName>
</protein>
<accession>A0A0D1DZR4</accession>
<sequence>MAVPKILVCRTMPSSVLKRAEAAGQVQLITRPDAEGEQAPSREWVLSNLRNHSVCGAVICLSEKVDAEFLDAAGASLKVISTMSVGYDHIDLALCKERGVRVGNTPRVLDDAVAEVCLLLALMVTRQVPLAIRTVRQGEWPQNPWTPTCFTGPQIRGKTIGFLGFGNISQSLCKLLVAFKPARIVYTTSKPRPFDEHDAYFASLMQDRFPVQTIQVENVEDKFEMANQADLVFVMVDLNPSTKHIVSKQFLDAMKPSAYMINASRGGTVDTAALVDALRNDKIAGAGLDVIEGEPVVHADHPLLAPDCRDKVALLPHIGSGTTETRRAMADMTMNNLLGALGLRQESGQESSMEAEL</sequence>
<dbReference type="InterPro" id="IPR050223">
    <property type="entry name" value="D-isomer_2-hydroxyacid_DH"/>
</dbReference>
<organism evidence="5 6">
    <name type="scientific">Mycosarcoma maydis</name>
    <name type="common">Corn smut fungus</name>
    <name type="synonym">Ustilago maydis</name>
    <dbReference type="NCBI Taxonomy" id="5270"/>
    <lineage>
        <taxon>Eukaryota</taxon>
        <taxon>Fungi</taxon>
        <taxon>Dikarya</taxon>
        <taxon>Basidiomycota</taxon>
        <taxon>Ustilaginomycotina</taxon>
        <taxon>Ustilaginomycetes</taxon>
        <taxon>Ustilaginales</taxon>
        <taxon>Ustilaginaceae</taxon>
        <taxon>Mycosarcoma</taxon>
    </lineage>
</organism>
<proteinExistence type="inferred from homology"/>
<dbReference type="KEGG" id="uma:UMAG_04061"/>
<gene>
    <name evidence="5" type="ORF">UMAG_04061</name>
</gene>